<sequence length="162" mass="18386">MLRRLPKILLHRVPFLHKKAADPTYGQVLGILSLFITIGAIWFMFATLRYSGVFYGLTSNSSQNDPYPPIRGEAFVQFDFGVKPSRAFRGSVIDGMTLSETIQQAAMVGNFDIVWQPFITIDGLSDGMEGKQWVFYKNENRINETPDVVSVKPQDEIFARFE</sequence>
<proteinExistence type="predicted"/>
<name>A0A1G2PQY2_9BACT</name>
<organism evidence="2 3">
    <name type="scientific">Candidatus Terrybacteria bacterium RIFCSPLOWO2_01_FULL_40_23</name>
    <dbReference type="NCBI Taxonomy" id="1802366"/>
    <lineage>
        <taxon>Bacteria</taxon>
        <taxon>Candidatus Terryibacteriota</taxon>
    </lineage>
</organism>
<dbReference type="AlphaFoldDB" id="A0A1G2PQY2"/>
<feature type="transmembrane region" description="Helical" evidence="1">
    <location>
        <begin position="25"/>
        <end position="45"/>
    </location>
</feature>
<accession>A0A1G2PQY2</accession>
<dbReference type="Proteomes" id="UP000176951">
    <property type="component" value="Unassembled WGS sequence"/>
</dbReference>
<protein>
    <submittedName>
        <fullName evidence="2">Uncharacterized protein</fullName>
    </submittedName>
</protein>
<evidence type="ECO:0000256" key="1">
    <source>
        <dbReference type="SAM" id="Phobius"/>
    </source>
</evidence>
<gene>
    <name evidence="2" type="ORF">A3A97_02285</name>
</gene>
<reference evidence="2 3" key="1">
    <citation type="journal article" date="2016" name="Nat. Commun.">
        <title>Thousands of microbial genomes shed light on interconnected biogeochemical processes in an aquifer system.</title>
        <authorList>
            <person name="Anantharaman K."/>
            <person name="Brown C.T."/>
            <person name="Hug L.A."/>
            <person name="Sharon I."/>
            <person name="Castelle C.J."/>
            <person name="Probst A.J."/>
            <person name="Thomas B.C."/>
            <person name="Singh A."/>
            <person name="Wilkins M.J."/>
            <person name="Karaoz U."/>
            <person name="Brodie E.L."/>
            <person name="Williams K.H."/>
            <person name="Hubbard S.S."/>
            <person name="Banfield J.F."/>
        </authorList>
    </citation>
    <scope>NUCLEOTIDE SEQUENCE [LARGE SCALE GENOMIC DNA]</scope>
</reference>
<keyword evidence="1" id="KW-0472">Membrane</keyword>
<keyword evidence="1" id="KW-1133">Transmembrane helix</keyword>
<dbReference type="EMBL" id="MHSW01000030">
    <property type="protein sequence ID" value="OHA50734.1"/>
    <property type="molecule type" value="Genomic_DNA"/>
</dbReference>
<evidence type="ECO:0000313" key="3">
    <source>
        <dbReference type="Proteomes" id="UP000176951"/>
    </source>
</evidence>
<evidence type="ECO:0000313" key="2">
    <source>
        <dbReference type="EMBL" id="OHA50734.1"/>
    </source>
</evidence>
<keyword evidence="1" id="KW-0812">Transmembrane</keyword>
<comment type="caution">
    <text evidence="2">The sequence shown here is derived from an EMBL/GenBank/DDBJ whole genome shotgun (WGS) entry which is preliminary data.</text>
</comment>